<protein>
    <submittedName>
        <fullName evidence="1">Uncharacterized protein</fullName>
    </submittedName>
</protein>
<reference evidence="1 2" key="1">
    <citation type="submission" date="2018-04" db="EMBL/GenBank/DDBJ databases">
        <title>Phage therapy in agriculture - a green tech approach to combat plant pathogenic bacteria.</title>
        <authorList>
            <person name="Djurhuus A.M."/>
            <person name="Carstens A.B."/>
            <person name="Hansen L.H."/>
        </authorList>
    </citation>
    <scope>NUCLEOTIDE SEQUENCE [LARGE SCALE GENOMIC DNA]</scope>
</reference>
<dbReference type="EMBL" id="MH191398">
    <property type="protein sequence ID" value="AWN08631.1"/>
    <property type="molecule type" value="Genomic_DNA"/>
</dbReference>
<name>A0A2U8UWJ7_9CAUD</name>
<evidence type="ECO:0000313" key="2">
    <source>
        <dbReference type="Proteomes" id="UP000246222"/>
    </source>
</evidence>
<dbReference type="Proteomes" id="UP000246222">
    <property type="component" value="Segment"/>
</dbReference>
<organism evidence="1 2">
    <name type="scientific">Erwinia phage Faunus</name>
    <dbReference type="NCBI Taxonomy" id="2182346"/>
    <lineage>
        <taxon>Viruses</taxon>
        <taxon>Duplodnaviria</taxon>
        <taxon>Heunggongvirae</taxon>
        <taxon>Uroviricota</taxon>
        <taxon>Caudoviricetes</taxon>
        <taxon>Chaseviridae</taxon>
        <taxon>Cleopatravirinae</taxon>
        <taxon>Faunusvirus</taxon>
        <taxon>Faunusvirus faunus</taxon>
    </lineage>
</organism>
<dbReference type="KEGG" id="vg:54992675"/>
<proteinExistence type="predicted"/>
<sequence length="72" mass="7835">MAVVTRIDARSKRNNSLQICDANGVILCSIEAVKNTNVGTSDETLRNEVTIRIHTADDVQIVKGNGAVLRKK</sequence>
<dbReference type="RefSeq" id="YP_009802141.1">
    <property type="nucleotide sequence ID" value="NC_047978.1"/>
</dbReference>
<keyword evidence="2" id="KW-1185">Reference proteome</keyword>
<accession>A0A2U8UWJ7</accession>
<dbReference type="GeneID" id="54992675"/>
<evidence type="ECO:0000313" key="1">
    <source>
        <dbReference type="EMBL" id="AWN08631.1"/>
    </source>
</evidence>